<comment type="caution">
    <text evidence="5">The sequence shown here is derived from an EMBL/GenBank/DDBJ whole genome shotgun (WGS) entry which is preliminary data.</text>
</comment>
<keyword evidence="6" id="KW-1185">Reference proteome</keyword>
<accession>A0A9X2FFK2</accession>
<dbReference type="GO" id="GO:0005524">
    <property type="term" value="F:ATP binding"/>
    <property type="evidence" value="ECO:0007669"/>
    <property type="project" value="UniProtKB-KW"/>
</dbReference>
<dbReference type="Gene3D" id="3.30.420.40">
    <property type="match status" value="2"/>
</dbReference>
<evidence type="ECO:0000256" key="2">
    <source>
        <dbReference type="ARBA" id="ARBA00022741"/>
    </source>
</evidence>
<dbReference type="FunFam" id="3.30.420.40:FF:000144">
    <property type="entry name" value="Molecular chaperone HscC"/>
    <property type="match status" value="1"/>
</dbReference>
<organism evidence="5 6">
    <name type="scientific">Aeoliella straminimaris</name>
    <dbReference type="NCBI Taxonomy" id="2954799"/>
    <lineage>
        <taxon>Bacteria</taxon>
        <taxon>Pseudomonadati</taxon>
        <taxon>Planctomycetota</taxon>
        <taxon>Planctomycetia</taxon>
        <taxon>Pirellulales</taxon>
        <taxon>Lacipirellulaceae</taxon>
        <taxon>Aeoliella</taxon>
    </lineage>
</organism>
<dbReference type="PRINTS" id="PR00301">
    <property type="entry name" value="HEATSHOCK70"/>
</dbReference>
<dbReference type="Gene3D" id="3.90.640.10">
    <property type="entry name" value="Actin, Chain A, domain 4"/>
    <property type="match status" value="1"/>
</dbReference>
<keyword evidence="2 4" id="KW-0547">Nucleotide-binding</keyword>
<proteinExistence type="inferred from homology"/>
<dbReference type="PANTHER" id="PTHR19375">
    <property type="entry name" value="HEAT SHOCK PROTEIN 70KDA"/>
    <property type="match status" value="1"/>
</dbReference>
<dbReference type="GO" id="GO:0140662">
    <property type="term" value="F:ATP-dependent protein folding chaperone"/>
    <property type="evidence" value="ECO:0007669"/>
    <property type="project" value="InterPro"/>
</dbReference>
<evidence type="ECO:0000256" key="4">
    <source>
        <dbReference type="RuleBase" id="RU003322"/>
    </source>
</evidence>
<protein>
    <submittedName>
        <fullName evidence="5">Molecular chaperone HscC</fullName>
    </submittedName>
</protein>
<dbReference type="PROSITE" id="PS00297">
    <property type="entry name" value="HSP70_1"/>
    <property type="match status" value="1"/>
</dbReference>
<keyword evidence="3 4" id="KW-0067">ATP-binding</keyword>
<dbReference type="InterPro" id="IPR043129">
    <property type="entry name" value="ATPase_NBD"/>
</dbReference>
<dbReference type="InterPro" id="IPR018181">
    <property type="entry name" value="Heat_shock_70_CS"/>
</dbReference>
<dbReference type="Pfam" id="PF00012">
    <property type="entry name" value="HSP70"/>
    <property type="match status" value="1"/>
</dbReference>
<dbReference type="SUPFAM" id="SSF53067">
    <property type="entry name" value="Actin-like ATPase domain"/>
    <property type="match status" value="2"/>
</dbReference>
<evidence type="ECO:0000256" key="1">
    <source>
        <dbReference type="ARBA" id="ARBA00007381"/>
    </source>
</evidence>
<evidence type="ECO:0000256" key="3">
    <source>
        <dbReference type="ARBA" id="ARBA00022840"/>
    </source>
</evidence>
<dbReference type="InterPro" id="IPR013126">
    <property type="entry name" value="Hsp_70_fam"/>
</dbReference>
<dbReference type="EMBL" id="JAMXLR010000091">
    <property type="protein sequence ID" value="MCO6047328.1"/>
    <property type="molecule type" value="Genomic_DNA"/>
</dbReference>
<gene>
    <name evidence="5" type="ORF">NG895_25790</name>
</gene>
<dbReference type="InterPro" id="IPR029047">
    <property type="entry name" value="HSP70_peptide-bd_sf"/>
</dbReference>
<evidence type="ECO:0000313" key="6">
    <source>
        <dbReference type="Proteomes" id="UP001155241"/>
    </source>
</evidence>
<dbReference type="SUPFAM" id="SSF100920">
    <property type="entry name" value="Heat shock protein 70kD (HSP70), peptide-binding domain"/>
    <property type="match status" value="1"/>
</dbReference>
<dbReference type="RefSeq" id="WP_252855440.1">
    <property type="nucleotide sequence ID" value="NZ_JAMXLR010000091.1"/>
</dbReference>
<dbReference type="AlphaFoldDB" id="A0A9X2FFK2"/>
<name>A0A9X2FFK2_9BACT</name>
<comment type="similarity">
    <text evidence="1 4">Belongs to the heat shock protein 70 family.</text>
</comment>
<reference evidence="5" key="1">
    <citation type="submission" date="2022-06" db="EMBL/GenBank/DDBJ databases">
        <title>Aeoliella straminimaris, a novel planctomycete from sediments.</title>
        <authorList>
            <person name="Vitorino I.R."/>
            <person name="Lage O.M."/>
        </authorList>
    </citation>
    <scope>NUCLEOTIDE SEQUENCE</scope>
    <source>
        <strain evidence="5">ICT_H6.2</strain>
    </source>
</reference>
<evidence type="ECO:0000313" key="5">
    <source>
        <dbReference type="EMBL" id="MCO6047328.1"/>
    </source>
</evidence>
<dbReference type="Gene3D" id="2.60.34.10">
    <property type="entry name" value="Substrate Binding Domain Of DNAk, Chain A, domain 1"/>
    <property type="match status" value="1"/>
</dbReference>
<dbReference type="PROSITE" id="PS00329">
    <property type="entry name" value="HSP70_2"/>
    <property type="match status" value="1"/>
</dbReference>
<sequence length="581" mass="63722">MSHIIGIDLGTTNSLCGVFLGEKPRLIPNALGRMLTPSVVGVLDDGQLLVGEAARELRVTQPQRCASTFKRLMGSDARVELGGQAFTAPELSSLVLKSLKHDAEKFLAEEVTDAVITVPAYFNDNQRKATKIAGELAGLKVRRIINEPTAAALTYGFHDRAAEKKLIVVDLGGGTFDVTLMEVFEGTLEIISTSGESFLGGEDFTNRLVAETLKGHGINFELAELQQPLRVARLRQQCENAKRRLCDETEVTVVLPNEDGTLADGAPTVTITRESFAGAVKPLLDRIAGPIGKALRDGRTESADVDDVILVGGATRMLPLVEFVRNYFGTEPESTFNPDEVVCRGAAVQAALIADNRAVDDMVMTDVCPFTLGVNTAKDMGGQVRSGYFVPVIHRNTTIPVSKEHVFSTMVPNQREVQVDVYQGENRKVENNLKIGELRVTGVPPGPAGQDVFIRFTYDLNGILEVEAYVGSSEKKFSTVVTQHAVDLTDTELEEAVSRMQQLKYYPREDMANQRLLRYAERMVGEVSPFQREQFEDAIDMFEQAMNSGDRETVEAARDTLEQVLMLLGIDPDTQEDPSHE</sequence>
<dbReference type="Proteomes" id="UP001155241">
    <property type="component" value="Unassembled WGS sequence"/>
</dbReference>